<evidence type="ECO:0000313" key="1">
    <source>
        <dbReference type="EMBL" id="QJA61134.1"/>
    </source>
</evidence>
<dbReference type="EMBL" id="MT141431">
    <property type="protein sequence ID" value="QJA61134.1"/>
    <property type="molecule type" value="Genomic_DNA"/>
</dbReference>
<name>A0A6M3IUS3_9ZZZZ</name>
<sequence length="306" mass="33691">MSGLFNSSQVNPSTLSGTQESRINQLWDLVFPKAKEGISKLGGEYKDELVAPLTDLENKALSKFSTYMDTGLGTQSLEYLMAQKEMGNIFGDYYDPWKKGGPIEYTTRKLKETLTNEMLPAARHKAAGKGNFFTQGMKDTEEDIIGSVMDDLAKYSYGEEDALRNLRASMIPQAVSMSADPINRLMETMSMSGYERTQYTQPANTAKYNEFIRLAQELGIPLQAALNLTGQNGQTLAYPQFQPSQFESTILPLLNMGTKIGSSMILANGNKQPNTNSGVTISNSGSGVSNTSLDYGDIGYDYSQWD</sequence>
<gene>
    <name evidence="1" type="ORF">MM415B00998_0020</name>
</gene>
<protein>
    <submittedName>
        <fullName evidence="1">Uncharacterized protein</fullName>
    </submittedName>
</protein>
<accession>A0A6M3IUS3</accession>
<dbReference type="AlphaFoldDB" id="A0A6M3IUS3"/>
<organism evidence="1">
    <name type="scientific">viral metagenome</name>
    <dbReference type="NCBI Taxonomy" id="1070528"/>
    <lineage>
        <taxon>unclassified sequences</taxon>
        <taxon>metagenomes</taxon>
        <taxon>organismal metagenomes</taxon>
    </lineage>
</organism>
<proteinExistence type="predicted"/>
<reference evidence="1" key="1">
    <citation type="submission" date="2020-03" db="EMBL/GenBank/DDBJ databases">
        <title>The deep terrestrial virosphere.</title>
        <authorList>
            <person name="Holmfeldt K."/>
            <person name="Nilsson E."/>
            <person name="Simone D."/>
            <person name="Lopez-Fernandez M."/>
            <person name="Wu X."/>
            <person name="de Brujin I."/>
            <person name="Lundin D."/>
            <person name="Andersson A."/>
            <person name="Bertilsson S."/>
            <person name="Dopson M."/>
        </authorList>
    </citation>
    <scope>NUCLEOTIDE SEQUENCE</scope>
    <source>
        <strain evidence="1">MM415B00998</strain>
    </source>
</reference>